<dbReference type="PANTHER" id="PTHR33371">
    <property type="entry name" value="INTERMEMBRANE PHOSPHOLIPID TRANSPORT SYSTEM BINDING PROTEIN MLAD-RELATED"/>
    <property type="match status" value="1"/>
</dbReference>
<dbReference type="AlphaFoldDB" id="A0A512DV58"/>
<keyword evidence="4" id="KW-1185">Reference proteome</keyword>
<evidence type="ECO:0000313" key="3">
    <source>
        <dbReference type="EMBL" id="GEO40347.1"/>
    </source>
</evidence>
<evidence type="ECO:0000256" key="1">
    <source>
        <dbReference type="SAM" id="MobiDB-lite"/>
    </source>
</evidence>
<dbReference type="InterPro" id="IPR003399">
    <property type="entry name" value="Mce/MlaD"/>
</dbReference>
<dbReference type="EMBL" id="BJYZ01000021">
    <property type="protein sequence ID" value="GEO40347.1"/>
    <property type="molecule type" value="Genomic_DNA"/>
</dbReference>
<gene>
    <name evidence="3" type="ORF">SAE02_44950</name>
</gene>
<feature type="domain" description="Mce/MlaD" evidence="2">
    <location>
        <begin position="55"/>
        <end position="124"/>
    </location>
</feature>
<feature type="region of interest" description="Disordered" evidence="1">
    <location>
        <begin position="278"/>
        <end position="298"/>
    </location>
</feature>
<reference evidence="3 4" key="1">
    <citation type="submission" date="2019-07" db="EMBL/GenBank/DDBJ databases">
        <title>Whole genome shotgun sequence of Skermanella aerolata NBRC 106429.</title>
        <authorList>
            <person name="Hosoyama A."/>
            <person name="Uohara A."/>
            <person name="Ohji S."/>
            <person name="Ichikawa N."/>
        </authorList>
    </citation>
    <scope>NUCLEOTIDE SEQUENCE [LARGE SCALE GENOMIC DNA]</scope>
    <source>
        <strain evidence="3 4">NBRC 106429</strain>
    </source>
</reference>
<protein>
    <recommendedName>
        <fullName evidence="2">Mce/MlaD domain-containing protein</fullName>
    </recommendedName>
</protein>
<sequence>MTAETRQFRYASRRIGLFVLLALAVFVAAILQAGMLRGLLNPTSTLRVIMPAEGLAGLARGSAVEVLGTKAGEVREIVINPTENFHAIVRIDKAMQPFIRSDSKVLIRKQFGIAGAAFLDITRGTGTELDWDYAVLEAAPERGATENIGQIIDQLSTKIFPVIDKTDRVMAALANITEELDRGEGSAGHLLVDDTLIRDLEAAVAQVPPVVGNADAALVSLNAVLRNVNRLVPQIRDLAGKAGSASAELPMFINQTQAAVAELERLLVQLQGNWLLGGGGGQPGQPERKPLSPLEVRP</sequence>
<dbReference type="RefSeq" id="WP_044429863.1">
    <property type="nucleotide sequence ID" value="NZ_BJYZ01000021.1"/>
</dbReference>
<name>A0A512DV58_9PROT</name>
<dbReference type="Pfam" id="PF02470">
    <property type="entry name" value="MlaD"/>
    <property type="match status" value="1"/>
</dbReference>
<dbReference type="Proteomes" id="UP000321523">
    <property type="component" value="Unassembled WGS sequence"/>
</dbReference>
<dbReference type="OrthoDB" id="7278828at2"/>
<dbReference type="InterPro" id="IPR052336">
    <property type="entry name" value="MlaD_Phospholipid_Transporter"/>
</dbReference>
<evidence type="ECO:0000313" key="4">
    <source>
        <dbReference type="Proteomes" id="UP000321523"/>
    </source>
</evidence>
<feature type="compositionally biased region" description="Basic and acidic residues" evidence="1">
    <location>
        <begin position="286"/>
        <end position="298"/>
    </location>
</feature>
<organism evidence="3 4">
    <name type="scientific">Skermanella aerolata</name>
    <dbReference type="NCBI Taxonomy" id="393310"/>
    <lineage>
        <taxon>Bacteria</taxon>
        <taxon>Pseudomonadati</taxon>
        <taxon>Pseudomonadota</taxon>
        <taxon>Alphaproteobacteria</taxon>
        <taxon>Rhodospirillales</taxon>
        <taxon>Azospirillaceae</taxon>
        <taxon>Skermanella</taxon>
    </lineage>
</organism>
<dbReference type="PANTHER" id="PTHR33371:SF4">
    <property type="entry name" value="INTERMEMBRANE PHOSPHOLIPID TRANSPORT SYSTEM BINDING PROTEIN MLAD"/>
    <property type="match status" value="1"/>
</dbReference>
<proteinExistence type="predicted"/>
<accession>A0A512DV58</accession>
<comment type="caution">
    <text evidence="3">The sequence shown here is derived from an EMBL/GenBank/DDBJ whole genome shotgun (WGS) entry which is preliminary data.</text>
</comment>
<evidence type="ECO:0000259" key="2">
    <source>
        <dbReference type="Pfam" id="PF02470"/>
    </source>
</evidence>